<feature type="region of interest" description="Disordered" evidence="1">
    <location>
        <begin position="272"/>
        <end position="295"/>
    </location>
</feature>
<name>A0A8J3Y821_9ACTN</name>
<keyword evidence="5" id="KW-1185">Reference proteome</keyword>
<comment type="caution">
    <text evidence="4">The sequence shown here is derived from an EMBL/GenBank/DDBJ whole genome shotgun (WGS) entry which is preliminary data.</text>
</comment>
<evidence type="ECO:0000256" key="1">
    <source>
        <dbReference type="SAM" id="MobiDB-lite"/>
    </source>
</evidence>
<feature type="region of interest" description="Disordered" evidence="1">
    <location>
        <begin position="21"/>
        <end position="43"/>
    </location>
</feature>
<dbReference type="InterPro" id="IPR011089">
    <property type="entry name" value="GmrSD_C"/>
</dbReference>
<accession>A0A8J3Y821</accession>
<dbReference type="RefSeq" id="WP_203938413.1">
    <property type="nucleotide sequence ID" value="NZ_BAAAGJ010000005.1"/>
</dbReference>
<gene>
    <name evidence="4" type="ORF">Sya03_24790</name>
</gene>
<dbReference type="EMBL" id="BOOY01000018">
    <property type="protein sequence ID" value="GIJ03127.1"/>
    <property type="molecule type" value="Genomic_DNA"/>
</dbReference>
<organism evidence="4 5">
    <name type="scientific">Spirilliplanes yamanashiensis</name>
    <dbReference type="NCBI Taxonomy" id="42233"/>
    <lineage>
        <taxon>Bacteria</taxon>
        <taxon>Bacillati</taxon>
        <taxon>Actinomycetota</taxon>
        <taxon>Actinomycetes</taxon>
        <taxon>Micromonosporales</taxon>
        <taxon>Micromonosporaceae</taxon>
        <taxon>Spirilliplanes</taxon>
    </lineage>
</organism>
<evidence type="ECO:0000313" key="5">
    <source>
        <dbReference type="Proteomes" id="UP000652013"/>
    </source>
</evidence>
<dbReference type="PANTHER" id="PTHR24094:SF15">
    <property type="entry name" value="AMP-DEPENDENT SYNTHETASE_LIGASE DOMAIN-CONTAINING PROTEIN-RELATED"/>
    <property type="match status" value="1"/>
</dbReference>
<feature type="signal peptide" evidence="2">
    <location>
        <begin position="1"/>
        <end position="20"/>
    </location>
</feature>
<dbReference type="PANTHER" id="PTHR24094">
    <property type="entry name" value="SECRETED PROTEIN"/>
    <property type="match status" value="1"/>
</dbReference>
<dbReference type="InterPro" id="IPR008613">
    <property type="entry name" value="Excalibur_Ca-bd_domain"/>
</dbReference>
<evidence type="ECO:0000256" key="2">
    <source>
        <dbReference type="SAM" id="SignalP"/>
    </source>
</evidence>
<dbReference type="Proteomes" id="UP000652013">
    <property type="component" value="Unassembled WGS sequence"/>
</dbReference>
<feature type="compositionally biased region" description="Pro residues" evidence="1">
    <location>
        <begin position="26"/>
        <end position="41"/>
    </location>
</feature>
<sequence length="295" mass="31265">MSGRLLAVAALLALSGGCTTGGSPSPVLPEPSPPHSSPPPSMSADVAAQLVAVRSMLAHVPSGGRGARTGYDREAMFGPAWQDVDGNGCDTRDDVLRRDLTGVESRGCEVTAGVLDDPYTGRHIDFATDPAAIQVDHVVPLALAWQLGADRWVQEDRVRFANDPANLLAVDASANQQKRDSGPDSWLPPDRSYRCTYAIRFTRVLSGYRLRLTPSMRDAIGAQLLRCSAIRGSPATLTLLPASPPSAAAELPPGEFFATCAEVRAAGRAPLRRGEPGYRAELDRDGDGHACDASR</sequence>
<protein>
    <recommendedName>
        <fullName evidence="3">Excalibur calcium-binding domain-containing protein</fullName>
    </recommendedName>
</protein>
<feature type="domain" description="Excalibur calcium-binding" evidence="3">
    <location>
        <begin position="256"/>
        <end position="292"/>
    </location>
</feature>
<dbReference type="AlphaFoldDB" id="A0A8J3Y821"/>
<reference evidence="4" key="1">
    <citation type="submission" date="2021-01" db="EMBL/GenBank/DDBJ databases">
        <title>Whole genome shotgun sequence of Spirilliplanes yamanashiensis NBRC 15828.</title>
        <authorList>
            <person name="Komaki H."/>
            <person name="Tamura T."/>
        </authorList>
    </citation>
    <scope>NUCLEOTIDE SEQUENCE</scope>
    <source>
        <strain evidence="4">NBRC 15828</strain>
    </source>
</reference>
<dbReference type="Pfam" id="PF05901">
    <property type="entry name" value="Excalibur"/>
    <property type="match status" value="1"/>
</dbReference>
<dbReference type="PROSITE" id="PS51257">
    <property type="entry name" value="PROKAR_LIPOPROTEIN"/>
    <property type="match status" value="1"/>
</dbReference>
<evidence type="ECO:0000259" key="3">
    <source>
        <dbReference type="SMART" id="SM00894"/>
    </source>
</evidence>
<dbReference type="Pfam" id="PF07510">
    <property type="entry name" value="GmrSD_C"/>
    <property type="match status" value="1"/>
</dbReference>
<feature type="chain" id="PRO_5039676853" description="Excalibur calcium-binding domain-containing protein" evidence="2">
    <location>
        <begin position="21"/>
        <end position="295"/>
    </location>
</feature>
<proteinExistence type="predicted"/>
<keyword evidence="2" id="KW-0732">Signal</keyword>
<evidence type="ECO:0000313" key="4">
    <source>
        <dbReference type="EMBL" id="GIJ03127.1"/>
    </source>
</evidence>
<dbReference type="SMART" id="SM00894">
    <property type="entry name" value="Excalibur"/>
    <property type="match status" value="1"/>
</dbReference>